<sequence length="183" mass="21186">MLGVPRLTLSHGRGYLQGTWEKAYQDHRRKVQEARPVVDSRAPPTLSHLCLKLGKLKLEEGRLSAIDRDNRLLLEKVSCIMRTGGWTLSGVTCAHRSLNREKREQELCSLREKNPFCRRSQTQRRIRSPHTLWEADPPPEEQMSRKCLDPVLQIHSSFIYFDSLETLLLQNRKQIKATSNGRC</sequence>
<protein>
    <submittedName>
        <fullName evidence="3">Uncharacterized protein CFAP97D2 isoform X2</fullName>
    </submittedName>
</protein>
<evidence type="ECO:0000313" key="2">
    <source>
        <dbReference type="Proteomes" id="UP001652640"/>
    </source>
</evidence>
<dbReference type="Pfam" id="PF13879">
    <property type="entry name" value="Hmw_CFAP97"/>
    <property type="match status" value="1"/>
</dbReference>
<keyword evidence="2" id="KW-1185">Reference proteome</keyword>
<dbReference type="PANTHER" id="PTHR33768">
    <property type="entry name" value="MIP11318P"/>
    <property type="match status" value="1"/>
</dbReference>
<evidence type="ECO:0000313" key="3">
    <source>
        <dbReference type="RefSeq" id="XP_070327441.1"/>
    </source>
</evidence>
<proteinExistence type="inferred from homology"/>
<accession>A0ABM4IHZ5</accession>
<gene>
    <name evidence="3" type="primary">CFAP97D2</name>
</gene>
<dbReference type="InterPro" id="IPR038792">
    <property type="entry name" value="CFAP97D1/2"/>
</dbReference>
<evidence type="ECO:0000256" key="1">
    <source>
        <dbReference type="ARBA" id="ARBA00008315"/>
    </source>
</evidence>
<comment type="similarity">
    <text evidence="1">Belongs to the CFAP97 family.</text>
</comment>
<dbReference type="InterPro" id="IPR029488">
    <property type="entry name" value="Hmw/CFAP97"/>
</dbReference>
<dbReference type="GeneID" id="110137668"/>
<reference evidence="3" key="2">
    <citation type="submission" date="2025-08" db="UniProtKB">
        <authorList>
            <consortium name="RefSeq"/>
        </authorList>
    </citation>
    <scope>IDENTIFICATION</scope>
    <source>
        <tissue evidence="3">Tongue muscle</tissue>
    </source>
</reference>
<dbReference type="RefSeq" id="XP_070327441.1">
    <property type="nucleotide sequence ID" value="XM_070471340.1"/>
</dbReference>
<dbReference type="Proteomes" id="UP001652640">
    <property type="component" value="Chromosome 8"/>
</dbReference>
<dbReference type="PANTHER" id="PTHR33768:SF7">
    <property type="entry name" value="CFAP97 DOMAIN CONTAINING 2"/>
    <property type="match status" value="1"/>
</dbReference>
<organism evidence="2 3">
    <name type="scientific">Odocoileus virginianus</name>
    <name type="common">White-tailed deer</name>
    <dbReference type="NCBI Taxonomy" id="9874"/>
    <lineage>
        <taxon>Eukaryota</taxon>
        <taxon>Metazoa</taxon>
        <taxon>Chordata</taxon>
        <taxon>Craniata</taxon>
        <taxon>Vertebrata</taxon>
        <taxon>Euteleostomi</taxon>
        <taxon>Mammalia</taxon>
        <taxon>Eutheria</taxon>
        <taxon>Laurasiatheria</taxon>
        <taxon>Artiodactyla</taxon>
        <taxon>Ruminantia</taxon>
        <taxon>Pecora</taxon>
        <taxon>Cervidae</taxon>
        <taxon>Odocoileinae</taxon>
        <taxon>Odocoileus</taxon>
    </lineage>
</organism>
<reference evidence="2" key="1">
    <citation type="journal article" date="2022" name="J. Hered.">
        <title>A De Novo Chromosome-Level Genome Assembly of the White-Tailed Deer, Odocoileus Virginianus.</title>
        <authorList>
            <person name="London E.W."/>
            <person name="Roca A.L."/>
            <person name="Novakofski J.E."/>
            <person name="Mateus-Pinilla N.E."/>
        </authorList>
    </citation>
    <scope>NUCLEOTIDE SEQUENCE [LARGE SCALE GENOMIC DNA]</scope>
</reference>
<name>A0ABM4IHZ5_ODOVR</name>